<evidence type="ECO:0000313" key="4">
    <source>
        <dbReference type="Proteomes" id="UP000658131"/>
    </source>
</evidence>
<dbReference type="RefSeq" id="WP_262401068.1">
    <property type="nucleotide sequence ID" value="NZ_JACRTB010000044.1"/>
</dbReference>
<gene>
    <name evidence="3" type="ORF">H8717_15015</name>
</gene>
<keyword evidence="1" id="KW-1133">Transmembrane helix</keyword>
<feature type="transmembrane region" description="Helical" evidence="1">
    <location>
        <begin position="358"/>
        <end position="381"/>
    </location>
</feature>
<feature type="transmembrane region" description="Helical" evidence="1">
    <location>
        <begin position="45"/>
        <end position="68"/>
    </location>
</feature>
<feature type="transmembrane region" description="Helical" evidence="1">
    <location>
        <begin position="144"/>
        <end position="160"/>
    </location>
</feature>
<keyword evidence="1" id="KW-0812">Transmembrane</keyword>
<name>A0ABR7NMQ8_9FIRM</name>
<organism evidence="3 4">
    <name type="scientific">Yanshouia hominis</name>
    <dbReference type="NCBI Taxonomy" id="2763673"/>
    <lineage>
        <taxon>Bacteria</taxon>
        <taxon>Bacillati</taxon>
        <taxon>Bacillota</taxon>
        <taxon>Clostridia</taxon>
        <taxon>Eubacteriales</taxon>
        <taxon>Oscillospiraceae</taxon>
        <taxon>Yanshouia</taxon>
    </lineage>
</organism>
<feature type="transmembrane region" description="Helical" evidence="1">
    <location>
        <begin position="167"/>
        <end position="185"/>
    </location>
</feature>
<protein>
    <submittedName>
        <fullName evidence="3">Tripartite tricarboxylate transporter permease</fullName>
    </submittedName>
</protein>
<sequence length="499" mass="52735">MSNFILGLQSLFEWHMLLYILIGTLVGLFVGAVPGLNDTNILTLFLSFAVFMDPFPAIILMTAVFIACQTAGSIPAILINIPGTPSTAASTLEGYPMTKKGMAGQALGCSFASSFSGSVLGGIMALILAPILGKYALSFGPPEMFMLALFGMTAVASLTGNSIGKGLLAAALGLLAGTIGTDYFVGVNRSTFGVLELYGGVPQVPLLLGLFGVSELYSLIRKKSIVSSDRSAAHTDVASQWQGFKSAFRFRFTMLFSSVIGFVIGVIPGTGATIASFTSYGLARSVSKAPQEFGKGCYEGLVATDAANNGSVPGSIVPALTLGIPGSGTTVLFISVFMMHGLTPGPSFFSSHIVESNAIFITVVLVGAIATLAGMLASRYMIKIVSLPIYVLGPVIASFCLLGAYICRGKVNDIYIMLAFSVLAFFLKKFHYPLPAFLLGDILGSIIEPNFFRSLSISNNDYSVFFTRPICIALWLMIAATLLMPAYINLRNARRQAAK</sequence>
<feature type="transmembrane region" description="Helical" evidence="1">
    <location>
        <begin position="106"/>
        <end position="132"/>
    </location>
</feature>
<feature type="transmembrane region" description="Helical" evidence="1">
    <location>
        <begin position="465"/>
        <end position="490"/>
    </location>
</feature>
<feature type="transmembrane region" description="Helical" evidence="1">
    <location>
        <begin position="252"/>
        <end position="277"/>
    </location>
</feature>
<feature type="transmembrane region" description="Helical" evidence="1">
    <location>
        <begin position="197"/>
        <end position="220"/>
    </location>
</feature>
<feature type="transmembrane region" description="Helical" evidence="1">
    <location>
        <begin position="414"/>
        <end position="432"/>
    </location>
</feature>
<dbReference type="PANTHER" id="PTHR35342">
    <property type="entry name" value="TRICARBOXYLIC TRANSPORT PROTEIN"/>
    <property type="match status" value="1"/>
</dbReference>
<feature type="transmembrane region" description="Helical" evidence="1">
    <location>
        <begin position="316"/>
        <end position="337"/>
    </location>
</feature>
<accession>A0ABR7NMQ8</accession>
<reference evidence="3 4" key="1">
    <citation type="submission" date="2020-08" db="EMBL/GenBank/DDBJ databases">
        <title>Genome public.</title>
        <authorList>
            <person name="Liu C."/>
            <person name="Sun Q."/>
        </authorList>
    </citation>
    <scope>NUCLEOTIDE SEQUENCE [LARGE SCALE GENOMIC DNA]</scope>
    <source>
        <strain evidence="3 4">BX1</strain>
    </source>
</reference>
<feature type="domain" description="DUF112" evidence="2">
    <location>
        <begin position="17"/>
        <end position="439"/>
    </location>
</feature>
<feature type="transmembrane region" description="Helical" evidence="1">
    <location>
        <begin position="387"/>
        <end position="407"/>
    </location>
</feature>
<dbReference type="Proteomes" id="UP000658131">
    <property type="component" value="Unassembled WGS sequence"/>
</dbReference>
<feature type="transmembrane region" description="Helical" evidence="1">
    <location>
        <begin position="12"/>
        <end position="33"/>
    </location>
</feature>
<dbReference type="PANTHER" id="PTHR35342:SF5">
    <property type="entry name" value="TRICARBOXYLIC TRANSPORT PROTEIN"/>
    <property type="match status" value="1"/>
</dbReference>
<dbReference type="EMBL" id="JACRTB010000044">
    <property type="protein sequence ID" value="MBC8577703.1"/>
    <property type="molecule type" value="Genomic_DNA"/>
</dbReference>
<evidence type="ECO:0000313" key="3">
    <source>
        <dbReference type="EMBL" id="MBC8577703.1"/>
    </source>
</evidence>
<comment type="caution">
    <text evidence="3">The sequence shown here is derived from an EMBL/GenBank/DDBJ whole genome shotgun (WGS) entry which is preliminary data.</text>
</comment>
<dbReference type="Pfam" id="PF01970">
    <property type="entry name" value="TctA"/>
    <property type="match status" value="1"/>
</dbReference>
<dbReference type="InterPro" id="IPR002823">
    <property type="entry name" value="DUF112_TM"/>
</dbReference>
<keyword evidence="1" id="KW-0472">Membrane</keyword>
<proteinExistence type="predicted"/>
<keyword evidence="4" id="KW-1185">Reference proteome</keyword>
<evidence type="ECO:0000259" key="2">
    <source>
        <dbReference type="Pfam" id="PF01970"/>
    </source>
</evidence>
<evidence type="ECO:0000256" key="1">
    <source>
        <dbReference type="SAM" id="Phobius"/>
    </source>
</evidence>